<reference evidence="2" key="2">
    <citation type="submission" date="2017-06" db="EMBL/GenBank/DDBJ databases">
        <title>WGS assembly of Brachypodium distachyon.</title>
        <authorList>
            <consortium name="The International Brachypodium Initiative"/>
            <person name="Lucas S."/>
            <person name="Harmon-Smith M."/>
            <person name="Lail K."/>
            <person name="Tice H."/>
            <person name="Grimwood J."/>
            <person name="Bruce D."/>
            <person name="Barry K."/>
            <person name="Shu S."/>
            <person name="Lindquist E."/>
            <person name="Wang M."/>
            <person name="Pitluck S."/>
            <person name="Vogel J.P."/>
            <person name="Garvin D.F."/>
            <person name="Mockler T.C."/>
            <person name="Schmutz J."/>
            <person name="Rokhsar D."/>
            <person name="Bevan M.W."/>
        </authorList>
    </citation>
    <scope>NUCLEOTIDE SEQUENCE</scope>
    <source>
        <strain evidence="2">Bd21</strain>
    </source>
</reference>
<proteinExistence type="predicted"/>
<evidence type="ECO:0000313" key="4">
    <source>
        <dbReference type="Proteomes" id="UP000008810"/>
    </source>
</evidence>
<reference evidence="2 3" key="1">
    <citation type="journal article" date="2010" name="Nature">
        <title>Genome sequencing and analysis of the model grass Brachypodium distachyon.</title>
        <authorList>
            <consortium name="International Brachypodium Initiative"/>
        </authorList>
    </citation>
    <scope>NUCLEOTIDE SEQUENCE [LARGE SCALE GENOMIC DNA]</scope>
    <source>
        <strain evidence="2 3">Bd21</strain>
    </source>
</reference>
<accession>A0A2K2D7S0</accession>
<evidence type="ECO:0000313" key="2">
    <source>
        <dbReference type="EMBL" id="PNT70313.1"/>
    </source>
</evidence>
<name>A0A2K2D7S0_BRADI</name>
<dbReference type="AlphaFoldDB" id="A0A2K2D7S0"/>
<gene>
    <name evidence="2" type="ORF">BRADI_2g09671v3</name>
</gene>
<dbReference type="Gramene" id="PNT70313">
    <property type="protein sequence ID" value="PNT70313"/>
    <property type="gene ID" value="BRADI_2g09671v3"/>
</dbReference>
<sequence length="77" mass="8617">MARESSRRCPLPPPRVPPPPPPRTPPTIPCHRASPALHRMCLLLPPPRASLASMETELCCSSAARPANLHRHRDRFR</sequence>
<dbReference type="EMBL" id="CM000881">
    <property type="protein sequence ID" value="PNT70313.1"/>
    <property type="molecule type" value="Genomic_DNA"/>
</dbReference>
<feature type="region of interest" description="Disordered" evidence="1">
    <location>
        <begin position="1"/>
        <end position="31"/>
    </location>
</feature>
<keyword evidence="4" id="KW-1185">Reference proteome</keyword>
<reference evidence="3" key="3">
    <citation type="submission" date="2018-08" db="UniProtKB">
        <authorList>
            <consortium name="EnsemblPlants"/>
        </authorList>
    </citation>
    <scope>IDENTIFICATION</scope>
    <source>
        <strain evidence="3">cv. Bd21</strain>
    </source>
</reference>
<organism evidence="2">
    <name type="scientific">Brachypodium distachyon</name>
    <name type="common">Purple false brome</name>
    <name type="synonym">Trachynia distachya</name>
    <dbReference type="NCBI Taxonomy" id="15368"/>
    <lineage>
        <taxon>Eukaryota</taxon>
        <taxon>Viridiplantae</taxon>
        <taxon>Streptophyta</taxon>
        <taxon>Embryophyta</taxon>
        <taxon>Tracheophyta</taxon>
        <taxon>Spermatophyta</taxon>
        <taxon>Magnoliopsida</taxon>
        <taxon>Liliopsida</taxon>
        <taxon>Poales</taxon>
        <taxon>Poaceae</taxon>
        <taxon>BOP clade</taxon>
        <taxon>Pooideae</taxon>
        <taxon>Stipodae</taxon>
        <taxon>Brachypodieae</taxon>
        <taxon>Brachypodium</taxon>
    </lineage>
</organism>
<dbReference type="EnsemblPlants" id="PNT70313">
    <property type="protein sequence ID" value="PNT70313"/>
    <property type="gene ID" value="BRADI_2g09671v3"/>
</dbReference>
<evidence type="ECO:0000313" key="3">
    <source>
        <dbReference type="EnsemblPlants" id="PNT70313"/>
    </source>
</evidence>
<protein>
    <submittedName>
        <fullName evidence="2 3">Uncharacterized protein</fullName>
    </submittedName>
</protein>
<feature type="compositionally biased region" description="Pro residues" evidence="1">
    <location>
        <begin position="10"/>
        <end position="28"/>
    </location>
</feature>
<evidence type="ECO:0000256" key="1">
    <source>
        <dbReference type="SAM" id="MobiDB-lite"/>
    </source>
</evidence>
<dbReference type="Proteomes" id="UP000008810">
    <property type="component" value="Chromosome 2"/>
</dbReference>
<dbReference type="InParanoid" id="A0A2K2D7S0"/>